<reference evidence="2" key="1">
    <citation type="submission" date="2018-02" db="EMBL/GenBank/DDBJ databases">
        <title>Rhizophora mucronata_Transcriptome.</title>
        <authorList>
            <person name="Meera S.P."/>
            <person name="Sreeshan A."/>
            <person name="Augustine A."/>
        </authorList>
    </citation>
    <scope>NUCLEOTIDE SEQUENCE</scope>
    <source>
        <tissue evidence="2">Leaf</tissue>
    </source>
</reference>
<name>A0A2P2N769_RHIMU</name>
<sequence>MSVAYMQISRYLNKTSLPSNSHRPQKSHVHSFAN</sequence>
<proteinExistence type="predicted"/>
<dbReference type="AlphaFoldDB" id="A0A2P2N769"/>
<dbReference type="EMBL" id="GGEC01057801">
    <property type="protein sequence ID" value="MBX38285.1"/>
    <property type="molecule type" value="Transcribed_RNA"/>
</dbReference>
<feature type="compositionally biased region" description="Basic residues" evidence="1">
    <location>
        <begin position="23"/>
        <end position="34"/>
    </location>
</feature>
<evidence type="ECO:0000256" key="1">
    <source>
        <dbReference type="SAM" id="MobiDB-lite"/>
    </source>
</evidence>
<feature type="region of interest" description="Disordered" evidence="1">
    <location>
        <begin position="14"/>
        <end position="34"/>
    </location>
</feature>
<protein>
    <submittedName>
        <fullName evidence="2">Uncharacterized protein</fullName>
    </submittedName>
</protein>
<organism evidence="2">
    <name type="scientific">Rhizophora mucronata</name>
    <name type="common">Asiatic mangrove</name>
    <dbReference type="NCBI Taxonomy" id="61149"/>
    <lineage>
        <taxon>Eukaryota</taxon>
        <taxon>Viridiplantae</taxon>
        <taxon>Streptophyta</taxon>
        <taxon>Embryophyta</taxon>
        <taxon>Tracheophyta</taxon>
        <taxon>Spermatophyta</taxon>
        <taxon>Magnoliopsida</taxon>
        <taxon>eudicotyledons</taxon>
        <taxon>Gunneridae</taxon>
        <taxon>Pentapetalae</taxon>
        <taxon>rosids</taxon>
        <taxon>fabids</taxon>
        <taxon>Malpighiales</taxon>
        <taxon>Rhizophoraceae</taxon>
        <taxon>Rhizophora</taxon>
    </lineage>
</organism>
<evidence type="ECO:0000313" key="2">
    <source>
        <dbReference type="EMBL" id="MBX38285.1"/>
    </source>
</evidence>
<accession>A0A2P2N769</accession>